<dbReference type="GO" id="GO:0050660">
    <property type="term" value="F:flavin adenine dinucleotide binding"/>
    <property type="evidence" value="ECO:0007669"/>
    <property type="project" value="InterPro"/>
</dbReference>
<keyword evidence="3" id="KW-0274">FAD</keyword>
<proteinExistence type="inferred from homology"/>
<evidence type="ECO:0000313" key="6">
    <source>
        <dbReference type="Proteomes" id="UP000253551"/>
    </source>
</evidence>
<sequence>MSEQALKAGFQVLDLEEIDRIALNEAKEALESPYKFKKQIKHVAVIGTGPSGLPSARHLKEAGFCVRVFERNSSVGGVCTVPKPKMPTSRITRDVEHKAWEVKEGEPQKQLYEMTPEIKNLMLRKCPPSACYRDLYNNISTSLFAYPDFPFPENTPDWCPHQVTQAYFESYAHHYDLMPLIEFDTSVDLVTKQQDRWELTLSKYDVYTSGIVRETRWKESFDAVVIATGPHQDPYVPDFKDFIAYNKMHPDRSMHSIQYRRPEDFVGKHVLLIGGSISAVDIARSLEGFSTTTTMAIKGPFESPFPIYNIVRSTIPRSVSIKPNVAAFSNEKGEIDGTILFEDDTVLDDVDQ</sequence>
<dbReference type="Gene3D" id="3.50.50.60">
    <property type="entry name" value="FAD/NAD(P)-binding domain"/>
    <property type="match status" value="1"/>
</dbReference>
<dbReference type="OrthoDB" id="66881at2759"/>
<organism evidence="5 6">
    <name type="scientific">Rhizopus stolonifer</name>
    <name type="common">Rhizopus nigricans</name>
    <dbReference type="NCBI Taxonomy" id="4846"/>
    <lineage>
        <taxon>Eukaryota</taxon>
        <taxon>Fungi</taxon>
        <taxon>Fungi incertae sedis</taxon>
        <taxon>Mucoromycota</taxon>
        <taxon>Mucoromycotina</taxon>
        <taxon>Mucoromycetes</taxon>
        <taxon>Mucorales</taxon>
        <taxon>Mucorineae</taxon>
        <taxon>Rhizopodaceae</taxon>
        <taxon>Rhizopus</taxon>
    </lineage>
</organism>
<dbReference type="AlphaFoldDB" id="A0A367ITI0"/>
<evidence type="ECO:0000256" key="1">
    <source>
        <dbReference type="ARBA" id="ARBA00009183"/>
    </source>
</evidence>
<gene>
    <name evidence="5" type="ORF">CU098_006594</name>
</gene>
<comment type="caution">
    <text evidence="5">The sequence shown here is derived from an EMBL/GenBank/DDBJ whole genome shotgun (WGS) entry which is preliminary data.</text>
</comment>
<keyword evidence="2" id="KW-0285">Flavoprotein</keyword>
<dbReference type="InterPro" id="IPR050346">
    <property type="entry name" value="FMO-like"/>
</dbReference>
<evidence type="ECO:0000256" key="2">
    <source>
        <dbReference type="ARBA" id="ARBA00022630"/>
    </source>
</evidence>
<dbReference type="SUPFAM" id="SSF51905">
    <property type="entry name" value="FAD/NAD(P)-binding domain"/>
    <property type="match status" value="1"/>
</dbReference>
<comment type="similarity">
    <text evidence="1">Belongs to the FMO family.</text>
</comment>
<evidence type="ECO:0000313" key="5">
    <source>
        <dbReference type="EMBL" id="RCH80949.1"/>
    </source>
</evidence>
<evidence type="ECO:0000256" key="4">
    <source>
        <dbReference type="ARBA" id="ARBA00023002"/>
    </source>
</evidence>
<dbReference type="GO" id="GO:0004499">
    <property type="term" value="F:N,N-dimethylaniline monooxygenase activity"/>
    <property type="evidence" value="ECO:0007669"/>
    <property type="project" value="InterPro"/>
</dbReference>
<dbReference type="EMBL" id="PJQM01005741">
    <property type="protein sequence ID" value="RCH80949.1"/>
    <property type="molecule type" value="Genomic_DNA"/>
</dbReference>
<dbReference type="Pfam" id="PF13450">
    <property type="entry name" value="NAD_binding_8"/>
    <property type="match status" value="1"/>
</dbReference>
<dbReference type="PANTHER" id="PTHR23023">
    <property type="entry name" value="DIMETHYLANILINE MONOOXYGENASE"/>
    <property type="match status" value="1"/>
</dbReference>
<name>A0A367ITI0_RHIST</name>
<evidence type="ECO:0008006" key="7">
    <source>
        <dbReference type="Google" id="ProtNLM"/>
    </source>
</evidence>
<dbReference type="STRING" id="4846.A0A367ITI0"/>
<dbReference type="GO" id="GO:0050661">
    <property type="term" value="F:NADP binding"/>
    <property type="evidence" value="ECO:0007669"/>
    <property type="project" value="InterPro"/>
</dbReference>
<keyword evidence="4" id="KW-0560">Oxidoreductase</keyword>
<keyword evidence="6" id="KW-1185">Reference proteome</keyword>
<dbReference type="InterPro" id="IPR020946">
    <property type="entry name" value="Flavin_mOase-like"/>
</dbReference>
<dbReference type="Pfam" id="PF00743">
    <property type="entry name" value="FMO-like"/>
    <property type="match status" value="1"/>
</dbReference>
<dbReference type="Proteomes" id="UP000253551">
    <property type="component" value="Unassembled WGS sequence"/>
</dbReference>
<dbReference type="InterPro" id="IPR036188">
    <property type="entry name" value="FAD/NAD-bd_sf"/>
</dbReference>
<dbReference type="PRINTS" id="PR00419">
    <property type="entry name" value="ADXRDTASE"/>
</dbReference>
<evidence type="ECO:0000256" key="3">
    <source>
        <dbReference type="ARBA" id="ARBA00022827"/>
    </source>
</evidence>
<feature type="non-terminal residue" evidence="5">
    <location>
        <position position="352"/>
    </location>
</feature>
<accession>A0A367ITI0</accession>
<protein>
    <recommendedName>
        <fullName evidence="7">FAD/NAD(P)-binding domain-containing protein</fullName>
    </recommendedName>
</protein>
<reference evidence="5 6" key="1">
    <citation type="journal article" date="2018" name="G3 (Bethesda)">
        <title>Phylogenetic and Phylogenomic Definition of Rhizopus Species.</title>
        <authorList>
            <person name="Gryganskyi A.P."/>
            <person name="Golan J."/>
            <person name="Dolatabadi S."/>
            <person name="Mondo S."/>
            <person name="Robb S."/>
            <person name="Idnurm A."/>
            <person name="Muszewska A."/>
            <person name="Steczkiewicz K."/>
            <person name="Masonjones S."/>
            <person name="Liao H.L."/>
            <person name="Gajdeczka M.T."/>
            <person name="Anike F."/>
            <person name="Vuek A."/>
            <person name="Anishchenko I.M."/>
            <person name="Voigt K."/>
            <person name="de Hoog G.S."/>
            <person name="Smith M.E."/>
            <person name="Heitman J."/>
            <person name="Vilgalys R."/>
            <person name="Stajich J.E."/>
        </authorList>
    </citation>
    <scope>NUCLEOTIDE SEQUENCE [LARGE SCALE GENOMIC DNA]</scope>
    <source>
        <strain evidence="5 6">LSU 92-RS-03</strain>
    </source>
</reference>